<dbReference type="Proteomes" id="UP000655225">
    <property type="component" value="Unassembled WGS sequence"/>
</dbReference>
<keyword evidence="1" id="KW-0378">Hydrolase</keyword>
<dbReference type="GO" id="GO:0046556">
    <property type="term" value="F:alpha-L-arabinofuranosidase activity"/>
    <property type="evidence" value="ECO:0007669"/>
    <property type="project" value="TreeGrafter"/>
</dbReference>
<evidence type="ECO:0000259" key="4">
    <source>
        <dbReference type="Pfam" id="PF01915"/>
    </source>
</evidence>
<feature type="domain" description="Glycoside hydrolase family 3 C-terminal" evidence="4">
    <location>
        <begin position="163"/>
        <end position="281"/>
    </location>
</feature>
<proteinExistence type="predicted"/>
<feature type="region of interest" description="Disordered" evidence="3">
    <location>
        <begin position="381"/>
        <end position="407"/>
    </location>
</feature>
<keyword evidence="6" id="KW-1185">Reference proteome</keyword>
<evidence type="ECO:0000256" key="2">
    <source>
        <dbReference type="ARBA" id="ARBA00023295"/>
    </source>
</evidence>
<comment type="caution">
    <text evidence="5">The sequence shown here is derived from an EMBL/GenBank/DDBJ whole genome shotgun (WGS) entry which is preliminary data.</text>
</comment>
<feature type="region of interest" description="Disordered" evidence="3">
    <location>
        <begin position="422"/>
        <end position="445"/>
    </location>
</feature>
<dbReference type="InterPro" id="IPR036881">
    <property type="entry name" value="Glyco_hydro_3_C_sf"/>
</dbReference>
<reference evidence="5 6" key="1">
    <citation type="submission" date="2020-04" db="EMBL/GenBank/DDBJ databases">
        <title>Plant Genome Project.</title>
        <authorList>
            <person name="Zhang R.-G."/>
        </authorList>
    </citation>
    <scope>NUCLEOTIDE SEQUENCE [LARGE SCALE GENOMIC DNA]</scope>
    <source>
        <strain evidence="5">YNK0</strain>
        <tissue evidence="5">Leaf</tissue>
    </source>
</reference>
<sequence>MDVVKYEGGCWYGLGGGKECRSGEDGFEQVGVVVDVMVGCHVIGWEYEEESGGDAVRHCLHRSGLGLEDKRESDGHENCPKSGTMVSISRLSISASYCFESRNEIVIRGVNTGLDLDCGVYYTNFTENAVMQGKVRENEIDKSLNYLYVVLMRLAVEAAREGIVLLKNDNDTLPLSSNNFKNLAVIGPHANATKVMVGNYAGIPCQYSSPLDAFSAIANVTYEIGCDVIARMRPLIFPAMQAAKNADATILFVGLDLSVEAESLDRVDLLLPGYQTQLINQNNPNIKAILWAGYPGEEGGRAISDIVFGKYNPGGRLPLTWHKADYVDQLPMTSMPLRPVEEFGYPGRTYKFFNGSTVYPFGYGLSYTKFNYQITTSQRSGTSHLINADPESQTGSPQTSSAPCLAQANSPALAVQASHASGSSTVDFNGQTPSSDFENVDSGDDLGTSSLVERISGSVSWDASLHAHETAGFSELSRIQHTSAGFTGASFSHDASPSVWAEIHNSSRNMSSMHDEH</sequence>
<name>A0A834YT01_TETSI</name>
<dbReference type="GO" id="GO:0045493">
    <property type="term" value="P:xylan catabolic process"/>
    <property type="evidence" value="ECO:0007669"/>
    <property type="project" value="InterPro"/>
</dbReference>
<dbReference type="Gene3D" id="3.40.50.1700">
    <property type="entry name" value="Glycoside hydrolase family 3 C-terminal domain"/>
    <property type="match status" value="2"/>
</dbReference>
<accession>A0A834YT01</accession>
<dbReference type="AlphaFoldDB" id="A0A834YT01"/>
<protein>
    <recommendedName>
        <fullName evidence="4">Glycoside hydrolase family 3 C-terminal domain-containing protein</fullName>
    </recommendedName>
</protein>
<dbReference type="OrthoDB" id="47059at2759"/>
<organism evidence="5 6">
    <name type="scientific">Tetracentron sinense</name>
    <name type="common">Spur-leaf</name>
    <dbReference type="NCBI Taxonomy" id="13715"/>
    <lineage>
        <taxon>Eukaryota</taxon>
        <taxon>Viridiplantae</taxon>
        <taxon>Streptophyta</taxon>
        <taxon>Embryophyta</taxon>
        <taxon>Tracheophyta</taxon>
        <taxon>Spermatophyta</taxon>
        <taxon>Magnoliopsida</taxon>
        <taxon>Trochodendrales</taxon>
        <taxon>Trochodendraceae</taxon>
        <taxon>Tetracentron</taxon>
    </lineage>
</organism>
<dbReference type="PANTHER" id="PTHR42721:SF11">
    <property type="entry name" value="BETA-D-XYLOSIDASE 5-RELATED"/>
    <property type="match status" value="1"/>
</dbReference>
<keyword evidence="2" id="KW-0326">Glycosidase</keyword>
<evidence type="ECO:0000256" key="1">
    <source>
        <dbReference type="ARBA" id="ARBA00022801"/>
    </source>
</evidence>
<dbReference type="EMBL" id="JABCRI010000016">
    <property type="protein sequence ID" value="KAF8392696.1"/>
    <property type="molecule type" value="Genomic_DNA"/>
</dbReference>
<feature type="domain" description="Glycoside hydrolase family 3 C-terminal" evidence="4">
    <location>
        <begin position="282"/>
        <end position="367"/>
    </location>
</feature>
<dbReference type="InterPro" id="IPR002772">
    <property type="entry name" value="Glyco_hydro_3_C"/>
</dbReference>
<evidence type="ECO:0000256" key="3">
    <source>
        <dbReference type="SAM" id="MobiDB-lite"/>
    </source>
</evidence>
<evidence type="ECO:0000313" key="6">
    <source>
        <dbReference type="Proteomes" id="UP000655225"/>
    </source>
</evidence>
<dbReference type="SUPFAM" id="SSF52279">
    <property type="entry name" value="Beta-D-glucan exohydrolase, C-terminal domain"/>
    <property type="match status" value="1"/>
</dbReference>
<dbReference type="PANTHER" id="PTHR42721">
    <property type="entry name" value="SUGAR HYDROLASE-RELATED"/>
    <property type="match status" value="1"/>
</dbReference>
<dbReference type="GO" id="GO:0009044">
    <property type="term" value="F:xylan 1,4-beta-xylosidase activity"/>
    <property type="evidence" value="ECO:0007669"/>
    <property type="project" value="InterPro"/>
</dbReference>
<dbReference type="Pfam" id="PF01915">
    <property type="entry name" value="Glyco_hydro_3_C"/>
    <property type="match status" value="2"/>
</dbReference>
<evidence type="ECO:0000313" key="5">
    <source>
        <dbReference type="EMBL" id="KAF8392696.1"/>
    </source>
</evidence>
<gene>
    <name evidence="5" type="ORF">HHK36_023045</name>
</gene>
<dbReference type="GO" id="GO:0031222">
    <property type="term" value="P:arabinan catabolic process"/>
    <property type="evidence" value="ECO:0007669"/>
    <property type="project" value="TreeGrafter"/>
</dbReference>
<feature type="compositionally biased region" description="Polar residues" evidence="3">
    <location>
        <begin position="422"/>
        <end position="437"/>
    </location>
</feature>
<dbReference type="InterPro" id="IPR044993">
    <property type="entry name" value="BXL"/>
</dbReference>